<dbReference type="PRINTS" id="PR00070">
    <property type="entry name" value="DHFR"/>
</dbReference>
<dbReference type="SUPFAM" id="SSF53597">
    <property type="entry name" value="Dihydrofolate reductase-like"/>
    <property type="match status" value="1"/>
</dbReference>
<accession>A0ABT4MVX9</accession>
<dbReference type="EC" id="1.5.1.3" evidence="3 7"/>
<sequence>MTIALIWAQSTSGVIGRDGDIPWHLPEDQRYFRRITGHHPVVMGRRTWDSLPERFRPLPNRENLVITRQRDWLGDGAQSFPDVASALTAAEQLDDTVFVMGGGEIYRAATDVADTAYVTEIDIEIGISDGDTLAPELDPDRWTLDADEDWRVSASGLRHRFLRYTAKA</sequence>
<dbReference type="InterPro" id="IPR024072">
    <property type="entry name" value="DHFR-like_dom_sf"/>
</dbReference>
<proteinExistence type="inferred from homology"/>
<keyword evidence="5 7" id="KW-0521">NADP</keyword>
<keyword evidence="4 7" id="KW-0554">One-carbon metabolism</keyword>
<keyword evidence="11" id="KW-1185">Reference proteome</keyword>
<evidence type="ECO:0000313" key="11">
    <source>
        <dbReference type="Proteomes" id="UP001067235"/>
    </source>
</evidence>
<dbReference type="InterPro" id="IPR001796">
    <property type="entry name" value="DHFR_dom"/>
</dbReference>
<organism evidence="10 11">
    <name type="scientific">Gordonia rubripertincta</name>
    <name type="common">Rhodococcus corallinus</name>
    <dbReference type="NCBI Taxonomy" id="36822"/>
    <lineage>
        <taxon>Bacteria</taxon>
        <taxon>Bacillati</taxon>
        <taxon>Actinomycetota</taxon>
        <taxon>Actinomycetes</taxon>
        <taxon>Mycobacteriales</taxon>
        <taxon>Gordoniaceae</taxon>
        <taxon>Gordonia</taxon>
    </lineage>
</organism>
<dbReference type="Pfam" id="PF00186">
    <property type="entry name" value="DHFR_1"/>
    <property type="match status" value="1"/>
</dbReference>
<name>A0ABT4MVX9_GORRU</name>
<comment type="function">
    <text evidence="7">Key enzyme in folate metabolism. Catalyzes an essential reaction for de novo glycine and purine synthesis, and for DNA precursor synthesis.</text>
</comment>
<dbReference type="InterPro" id="IPR017925">
    <property type="entry name" value="DHFR_CS"/>
</dbReference>
<evidence type="ECO:0000256" key="1">
    <source>
        <dbReference type="ARBA" id="ARBA00004903"/>
    </source>
</evidence>
<dbReference type="Gene3D" id="3.40.430.10">
    <property type="entry name" value="Dihydrofolate Reductase, subunit A"/>
    <property type="match status" value="1"/>
</dbReference>
<evidence type="ECO:0000256" key="2">
    <source>
        <dbReference type="ARBA" id="ARBA00009539"/>
    </source>
</evidence>
<dbReference type="PIRSF" id="PIRSF000194">
    <property type="entry name" value="DHFR"/>
    <property type="match status" value="1"/>
</dbReference>
<dbReference type="PANTHER" id="PTHR48069">
    <property type="entry name" value="DIHYDROFOLATE REDUCTASE"/>
    <property type="match status" value="1"/>
</dbReference>
<dbReference type="InterPro" id="IPR012259">
    <property type="entry name" value="DHFR"/>
</dbReference>
<dbReference type="PANTHER" id="PTHR48069:SF3">
    <property type="entry name" value="DIHYDROFOLATE REDUCTASE"/>
    <property type="match status" value="1"/>
</dbReference>
<dbReference type="PROSITE" id="PS51330">
    <property type="entry name" value="DHFR_2"/>
    <property type="match status" value="1"/>
</dbReference>
<dbReference type="Proteomes" id="UP001067235">
    <property type="component" value="Unassembled WGS sequence"/>
</dbReference>
<evidence type="ECO:0000256" key="4">
    <source>
        <dbReference type="ARBA" id="ARBA00022563"/>
    </source>
</evidence>
<feature type="domain" description="DHFR" evidence="9">
    <location>
        <begin position="2"/>
        <end position="166"/>
    </location>
</feature>
<comment type="caution">
    <text evidence="10">The sequence shown here is derived from an EMBL/GenBank/DDBJ whole genome shotgun (WGS) entry which is preliminary data.</text>
</comment>
<dbReference type="CDD" id="cd00209">
    <property type="entry name" value="DHFR"/>
    <property type="match status" value="1"/>
</dbReference>
<dbReference type="PROSITE" id="PS00075">
    <property type="entry name" value="DHFR_1"/>
    <property type="match status" value="1"/>
</dbReference>
<evidence type="ECO:0000256" key="3">
    <source>
        <dbReference type="ARBA" id="ARBA00012856"/>
    </source>
</evidence>
<keyword evidence="6 7" id="KW-0560">Oxidoreductase</keyword>
<evidence type="ECO:0000259" key="9">
    <source>
        <dbReference type="PROSITE" id="PS51330"/>
    </source>
</evidence>
<comment type="similarity">
    <text evidence="2 7 8">Belongs to the dihydrofolate reductase family.</text>
</comment>
<comment type="pathway">
    <text evidence="1 7">Cofactor biosynthesis; tetrahydrofolate biosynthesis; 5,6,7,8-tetrahydrofolate from 7,8-dihydrofolate: step 1/1.</text>
</comment>
<dbReference type="RefSeq" id="WP_301571007.1">
    <property type="nucleotide sequence ID" value="NZ_JAPWIE010000003.1"/>
</dbReference>
<gene>
    <name evidence="10" type="ORF">O4213_10495</name>
</gene>
<dbReference type="EMBL" id="JAPWIE010000003">
    <property type="protein sequence ID" value="MCZ4550411.1"/>
    <property type="molecule type" value="Genomic_DNA"/>
</dbReference>
<reference evidence="10" key="1">
    <citation type="submission" date="2022-12" db="EMBL/GenBank/DDBJ databases">
        <authorList>
            <person name="Krivoruchko A.V."/>
            <person name="Elkin A."/>
        </authorList>
    </citation>
    <scope>NUCLEOTIDE SEQUENCE</scope>
    <source>
        <strain evidence="10">IEGM 1388</strain>
    </source>
</reference>
<evidence type="ECO:0000256" key="7">
    <source>
        <dbReference type="PIRNR" id="PIRNR000194"/>
    </source>
</evidence>
<evidence type="ECO:0000313" key="10">
    <source>
        <dbReference type="EMBL" id="MCZ4550411.1"/>
    </source>
</evidence>
<comment type="catalytic activity">
    <reaction evidence="7">
        <text>(6S)-5,6,7,8-tetrahydrofolate + NADP(+) = 7,8-dihydrofolate + NADPH + H(+)</text>
        <dbReference type="Rhea" id="RHEA:15009"/>
        <dbReference type="ChEBI" id="CHEBI:15378"/>
        <dbReference type="ChEBI" id="CHEBI:57451"/>
        <dbReference type="ChEBI" id="CHEBI:57453"/>
        <dbReference type="ChEBI" id="CHEBI:57783"/>
        <dbReference type="ChEBI" id="CHEBI:58349"/>
        <dbReference type="EC" id="1.5.1.3"/>
    </reaction>
</comment>
<evidence type="ECO:0000256" key="5">
    <source>
        <dbReference type="ARBA" id="ARBA00022857"/>
    </source>
</evidence>
<evidence type="ECO:0000256" key="6">
    <source>
        <dbReference type="ARBA" id="ARBA00023002"/>
    </source>
</evidence>
<evidence type="ECO:0000256" key="8">
    <source>
        <dbReference type="RuleBase" id="RU004474"/>
    </source>
</evidence>
<protein>
    <recommendedName>
        <fullName evidence="3 7">Dihydrofolate reductase</fullName>
        <ecNumber evidence="3 7">1.5.1.3</ecNumber>
    </recommendedName>
</protein>